<gene>
    <name evidence="3" type="ordered locus">Dole_0064</name>
</gene>
<keyword evidence="2" id="KW-0812">Transmembrane</keyword>
<accession>A8ZRV7</accession>
<proteinExistence type="predicted"/>
<keyword evidence="2" id="KW-0472">Membrane</keyword>
<organism evidence="3 4">
    <name type="scientific">Desulfosudis oleivorans (strain DSM 6200 / JCM 39069 / Hxd3)</name>
    <name type="common">Desulfococcus oleovorans</name>
    <dbReference type="NCBI Taxonomy" id="96561"/>
    <lineage>
        <taxon>Bacteria</taxon>
        <taxon>Pseudomonadati</taxon>
        <taxon>Thermodesulfobacteriota</taxon>
        <taxon>Desulfobacteria</taxon>
        <taxon>Desulfobacterales</taxon>
        <taxon>Desulfosudaceae</taxon>
        <taxon>Desulfosudis</taxon>
    </lineage>
</organism>
<keyword evidence="4" id="KW-1185">Reference proteome</keyword>
<dbReference type="EMBL" id="CP000859">
    <property type="protein sequence ID" value="ABW65874.1"/>
    <property type="molecule type" value="Genomic_DNA"/>
</dbReference>
<dbReference type="RefSeq" id="WP_012173493.1">
    <property type="nucleotide sequence ID" value="NC_009943.1"/>
</dbReference>
<dbReference type="AlphaFoldDB" id="A8ZRV7"/>
<reference evidence="3 4" key="1">
    <citation type="submission" date="2007-10" db="EMBL/GenBank/DDBJ databases">
        <title>Complete sequence of Desulfococcus oleovorans Hxd3.</title>
        <authorList>
            <consortium name="US DOE Joint Genome Institute"/>
            <person name="Copeland A."/>
            <person name="Lucas S."/>
            <person name="Lapidus A."/>
            <person name="Barry K."/>
            <person name="Glavina del Rio T."/>
            <person name="Dalin E."/>
            <person name="Tice H."/>
            <person name="Pitluck S."/>
            <person name="Kiss H."/>
            <person name="Brettin T."/>
            <person name="Bruce D."/>
            <person name="Detter J.C."/>
            <person name="Han C."/>
            <person name="Schmutz J."/>
            <person name="Larimer F."/>
            <person name="Land M."/>
            <person name="Hauser L."/>
            <person name="Kyrpides N."/>
            <person name="Kim E."/>
            <person name="Wawrik B."/>
            <person name="Richardson P."/>
        </authorList>
    </citation>
    <scope>NUCLEOTIDE SEQUENCE [LARGE SCALE GENOMIC DNA]</scope>
    <source>
        <strain evidence="4">DSM 6200 / JCM 39069 / Hxd3</strain>
    </source>
</reference>
<feature type="compositionally biased region" description="Gly residues" evidence="1">
    <location>
        <begin position="143"/>
        <end position="155"/>
    </location>
</feature>
<name>A8ZRV7_DESOH</name>
<dbReference type="Proteomes" id="UP000008561">
    <property type="component" value="Chromosome"/>
</dbReference>
<evidence type="ECO:0000313" key="3">
    <source>
        <dbReference type="EMBL" id="ABW65874.1"/>
    </source>
</evidence>
<dbReference type="HOGENOM" id="CLU_1692673_0_0_7"/>
<sequence>MNDLVNSKAGKTAVAGMTGLVLLAAGCVYTPVKTNDISVNDFSCCNAGAKVYTNGLDATVIDEDGGLDIEKGQTWREISPSEMPTYVPGQSIAKQLTSIDPKTGATRLEATILQNENSLELYFEKTGKKYTVENPLSVEKDGGGSGSGGGSGGDC</sequence>
<evidence type="ECO:0000256" key="1">
    <source>
        <dbReference type="SAM" id="MobiDB-lite"/>
    </source>
</evidence>
<protein>
    <submittedName>
        <fullName evidence="3">Uncharacterized protein</fullName>
    </submittedName>
</protein>
<feature type="region of interest" description="Disordered" evidence="1">
    <location>
        <begin position="134"/>
        <end position="155"/>
    </location>
</feature>
<keyword evidence="2" id="KW-1133">Transmembrane helix</keyword>
<evidence type="ECO:0000256" key="2">
    <source>
        <dbReference type="SAM" id="Phobius"/>
    </source>
</evidence>
<evidence type="ECO:0000313" key="4">
    <source>
        <dbReference type="Proteomes" id="UP000008561"/>
    </source>
</evidence>
<dbReference type="KEGG" id="dol:Dole_0064"/>
<feature type="transmembrane region" description="Helical" evidence="2">
    <location>
        <begin position="12"/>
        <end position="32"/>
    </location>
</feature>